<keyword evidence="1" id="KW-0472">Membrane</keyword>
<organism evidence="2 3">
    <name type="scientific">Paraglaciecola arctica BSs20135</name>
    <dbReference type="NCBI Taxonomy" id="493475"/>
    <lineage>
        <taxon>Bacteria</taxon>
        <taxon>Pseudomonadati</taxon>
        <taxon>Pseudomonadota</taxon>
        <taxon>Gammaproteobacteria</taxon>
        <taxon>Alteromonadales</taxon>
        <taxon>Alteromonadaceae</taxon>
        <taxon>Paraglaciecola</taxon>
    </lineage>
</organism>
<dbReference type="EMBL" id="BAEO01000029">
    <property type="protein sequence ID" value="GAC19362.1"/>
    <property type="molecule type" value="Genomic_DNA"/>
</dbReference>
<protein>
    <submittedName>
        <fullName evidence="2">Uncharacterized protein</fullName>
    </submittedName>
</protein>
<dbReference type="Proteomes" id="UP000006327">
    <property type="component" value="Unassembled WGS sequence"/>
</dbReference>
<keyword evidence="3" id="KW-1185">Reference proteome</keyword>
<comment type="caution">
    <text evidence="2">The sequence shown here is derived from an EMBL/GenBank/DDBJ whole genome shotgun (WGS) entry which is preliminary data.</text>
</comment>
<name>K6YMG9_9ALTE</name>
<keyword evidence="1" id="KW-0812">Transmembrane</keyword>
<keyword evidence="1" id="KW-1133">Transmembrane helix</keyword>
<evidence type="ECO:0000313" key="2">
    <source>
        <dbReference type="EMBL" id="GAC19362.1"/>
    </source>
</evidence>
<evidence type="ECO:0000256" key="1">
    <source>
        <dbReference type="SAM" id="Phobius"/>
    </source>
</evidence>
<sequence>MLTVFASFSSIKSSTFLKTGSDFLSSDDENHFFIGSASALLLLMIAQTTFVAISLLGP</sequence>
<proteinExistence type="predicted"/>
<gene>
    <name evidence="2" type="ORF">GARC_2396</name>
</gene>
<feature type="transmembrane region" description="Helical" evidence="1">
    <location>
        <begin position="32"/>
        <end position="56"/>
    </location>
</feature>
<accession>K6YMG9</accession>
<reference evidence="2 3" key="1">
    <citation type="journal article" date="2017" name="Antonie Van Leeuwenhoek">
        <title>Rhizobium rhizosphaerae sp. nov., a novel species isolated from rice rhizosphere.</title>
        <authorList>
            <person name="Zhao J.J."/>
            <person name="Zhang J."/>
            <person name="Zhang R.J."/>
            <person name="Zhang C.W."/>
            <person name="Yin H.Q."/>
            <person name="Zhang X.X."/>
        </authorList>
    </citation>
    <scope>NUCLEOTIDE SEQUENCE [LARGE SCALE GENOMIC DNA]</scope>
    <source>
        <strain evidence="2 3">BSs20135</strain>
    </source>
</reference>
<dbReference type="AlphaFoldDB" id="K6YMG9"/>
<evidence type="ECO:0000313" key="3">
    <source>
        <dbReference type="Proteomes" id="UP000006327"/>
    </source>
</evidence>